<dbReference type="PIRSF" id="PIRSF021497">
    <property type="entry name" value="Sulphotransferase_Stf0"/>
    <property type="match status" value="1"/>
</dbReference>
<feature type="domain" description="Sulphotransferase Stf0" evidence="2">
    <location>
        <begin position="12"/>
        <end position="247"/>
    </location>
</feature>
<dbReference type="Gene3D" id="3.40.50.300">
    <property type="entry name" value="P-loop containing nucleotide triphosphate hydrolases"/>
    <property type="match status" value="1"/>
</dbReference>
<dbReference type="GO" id="GO:0016740">
    <property type="term" value="F:transferase activity"/>
    <property type="evidence" value="ECO:0007669"/>
    <property type="project" value="UniProtKB-UniRule"/>
</dbReference>
<dbReference type="Pfam" id="PF09037">
    <property type="entry name" value="Sulphotransf"/>
    <property type="match status" value="1"/>
</dbReference>
<comment type="function">
    <text evidence="1">Catalyzes the sulfuryl group transfer from 3'-phosphoadenosine-5'-phosphosulfate (PAPS) to trehalose, leading to trehalose-2-sulfate (T2S).</text>
</comment>
<dbReference type="EMBL" id="BMNB01000030">
    <property type="protein sequence ID" value="GGM58687.1"/>
    <property type="molecule type" value="Genomic_DNA"/>
</dbReference>
<name>A0A917X304_9ACTN</name>
<keyword evidence="4" id="KW-1185">Reference proteome</keyword>
<dbReference type="Proteomes" id="UP000608890">
    <property type="component" value="Unassembled WGS sequence"/>
</dbReference>
<comment type="catalytic activity">
    <reaction evidence="1">
        <text>alpha,alpha-trehalose + 3'-phosphoadenylyl sulfate = 2-O-sulfo-alpha,alpha-trehalose + adenosine 3',5'-bisphosphate + H(+)</text>
        <dbReference type="Rhea" id="RHEA:41608"/>
        <dbReference type="ChEBI" id="CHEBI:15378"/>
        <dbReference type="ChEBI" id="CHEBI:16551"/>
        <dbReference type="ChEBI" id="CHEBI:58339"/>
        <dbReference type="ChEBI" id="CHEBI:58343"/>
        <dbReference type="ChEBI" id="CHEBI:60091"/>
        <dbReference type="EC" id="2.8.2.37"/>
    </reaction>
</comment>
<dbReference type="InterPro" id="IPR024628">
    <property type="entry name" value="Sulfotransferase_Stf0_dom"/>
</dbReference>
<organism evidence="3 4">
    <name type="scientific">Micromonospora sonchi</name>
    <dbReference type="NCBI Taxonomy" id="1763543"/>
    <lineage>
        <taxon>Bacteria</taxon>
        <taxon>Bacillati</taxon>
        <taxon>Actinomycetota</taxon>
        <taxon>Actinomycetes</taxon>
        <taxon>Micromonosporales</taxon>
        <taxon>Micromonosporaceae</taxon>
        <taxon>Micromonospora</taxon>
    </lineage>
</organism>
<dbReference type="InterPro" id="IPR027417">
    <property type="entry name" value="P-loop_NTPase"/>
</dbReference>
<evidence type="ECO:0000313" key="4">
    <source>
        <dbReference type="Proteomes" id="UP000608890"/>
    </source>
</evidence>
<reference evidence="3" key="2">
    <citation type="submission" date="2020-09" db="EMBL/GenBank/DDBJ databases">
        <authorList>
            <person name="Sun Q."/>
            <person name="Zhou Y."/>
        </authorList>
    </citation>
    <scope>NUCLEOTIDE SEQUENCE</scope>
    <source>
        <strain evidence="3">CGMCC 4.7312</strain>
    </source>
</reference>
<gene>
    <name evidence="3" type="ORF">GCM10011608_49610</name>
</gene>
<dbReference type="SUPFAM" id="SSF52540">
    <property type="entry name" value="P-loop containing nucleoside triphosphate hydrolases"/>
    <property type="match status" value="1"/>
</dbReference>
<keyword evidence="1" id="KW-0119">Carbohydrate metabolism</keyword>
<evidence type="ECO:0000259" key="2">
    <source>
        <dbReference type="Pfam" id="PF09037"/>
    </source>
</evidence>
<sequence>MSAAMGRLEVDSYLICATPRTGSTLLCGLLESSGVAGHPASYFNRKTLTTYADAWHIARPHAGRIDEGFVRAALTVGRTSNNVFGGRLMAETLPELIAGLAASAPRPADTDLGLLTAQFGRLRFIHLRRRDVIAQAVSWAKALQTHFWHPHEAVAPRGQDPRYDEVLIGQLVAMIESSEADWATWFNAHGIVPHEVTYEELAADPRSAAQGVLDYLGLTVPPGRQLIVRHHRQADQVNADWITRFKSR</sequence>
<dbReference type="InterPro" id="IPR015124">
    <property type="entry name" value="Stf0"/>
</dbReference>
<keyword evidence="1" id="KW-0808">Transferase</keyword>
<protein>
    <recommendedName>
        <fullName evidence="1">Trehalose 2-sulfotransferase</fullName>
    </recommendedName>
</protein>
<accession>A0A917X304</accession>
<reference evidence="3" key="1">
    <citation type="journal article" date="2014" name="Int. J. Syst. Evol. Microbiol.">
        <title>Complete genome sequence of Corynebacterium casei LMG S-19264T (=DSM 44701T), isolated from a smear-ripened cheese.</title>
        <authorList>
            <consortium name="US DOE Joint Genome Institute (JGI-PGF)"/>
            <person name="Walter F."/>
            <person name="Albersmeier A."/>
            <person name="Kalinowski J."/>
            <person name="Ruckert C."/>
        </authorList>
    </citation>
    <scope>NUCLEOTIDE SEQUENCE</scope>
    <source>
        <strain evidence="3">CGMCC 4.7312</strain>
    </source>
</reference>
<evidence type="ECO:0000256" key="1">
    <source>
        <dbReference type="PIRNR" id="PIRNR021497"/>
    </source>
</evidence>
<comment type="pathway">
    <text evidence="1">Glycolipid metabolism.</text>
</comment>
<comment type="caution">
    <text evidence="3">The sequence shown here is derived from an EMBL/GenBank/DDBJ whole genome shotgun (WGS) entry which is preliminary data.</text>
</comment>
<comment type="similarity">
    <text evidence="1">Belongs to the Stf0 sulfotransferase family.</text>
</comment>
<dbReference type="AlphaFoldDB" id="A0A917X304"/>
<proteinExistence type="inferred from homology"/>
<evidence type="ECO:0000313" key="3">
    <source>
        <dbReference type="EMBL" id="GGM58687.1"/>
    </source>
</evidence>